<dbReference type="GO" id="GO:0031416">
    <property type="term" value="C:NatB complex"/>
    <property type="evidence" value="ECO:0007669"/>
    <property type="project" value="TreeGrafter"/>
</dbReference>
<keyword evidence="2" id="KW-0012">Acyltransferase</keyword>
<reference evidence="4 5" key="1">
    <citation type="submission" date="2024-03" db="EMBL/GenBank/DDBJ databases">
        <title>The Acrasis kona genome and developmental transcriptomes reveal deep origins of eukaryotic multicellular pathways.</title>
        <authorList>
            <person name="Sheikh S."/>
            <person name="Fu C.-J."/>
            <person name="Brown M.W."/>
            <person name="Baldauf S.L."/>
        </authorList>
    </citation>
    <scope>NUCLEOTIDE SEQUENCE [LARGE SCALE GENOMIC DNA]</scope>
    <source>
        <strain evidence="4 5">ATCC MYA-3509</strain>
    </source>
</reference>
<evidence type="ECO:0000313" key="5">
    <source>
        <dbReference type="Proteomes" id="UP001431209"/>
    </source>
</evidence>
<feature type="domain" description="N-acetyltransferase" evidence="3">
    <location>
        <begin position="2"/>
        <end position="156"/>
    </location>
</feature>
<dbReference type="EMBL" id="JAOPGA020001158">
    <property type="protein sequence ID" value="KAL0485708.1"/>
    <property type="molecule type" value="Genomic_DNA"/>
</dbReference>
<dbReference type="SUPFAM" id="SSF55729">
    <property type="entry name" value="Acyl-CoA N-acyltransferases (Nat)"/>
    <property type="match status" value="1"/>
</dbReference>
<dbReference type="PANTHER" id="PTHR45910">
    <property type="entry name" value="N-ALPHA-ACETYLTRANSFERASE 20"/>
    <property type="match status" value="1"/>
</dbReference>
<dbReference type="PANTHER" id="PTHR45910:SF1">
    <property type="entry name" value="N-ALPHA-ACETYLTRANSFERASE 20"/>
    <property type="match status" value="1"/>
</dbReference>
<protein>
    <submittedName>
        <fullName evidence="4">Naa20</fullName>
    </submittedName>
</protein>
<dbReference type="Proteomes" id="UP001431209">
    <property type="component" value="Unassembled WGS sequence"/>
</dbReference>
<dbReference type="InterPro" id="IPR016181">
    <property type="entry name" value="Acyl_CoA_acyltransferase"/>
</dbReference>
<dbReference type="Pfam" id="PF00583">
    <property type="entry name" value="Acetyltransf_1"/>
    <property type="match status" value="1"/>
</dbReference>
<dbReference type="GO" id="GO:0004596">
    <property type="term" value="F:protein-N-terminal amino-acid acetyltransferase activity"/>
    <property type="evidence" value="ECO:0007669"/>
    <property type="project" value="TreeGrafter"/>
</dbReference>
<evidence type="ECO:0000256" key="1">
    <source>
        <dbReference type="ARBA" id="ARBA00022679"/>
    </source>
</evidence>
<keyword evidence="1" id="KW-0808">Transferase</keyword>
<dbReference type="CDD" id="cd04301">
    <property type="entry name" value="NAT_SF"/>
    <property type="match status" value="1"/>
</dbReference>
<keyword evidence="5" id="KW-1185">Reference proteome</keyword>
<name>A0AAW2Z9S0_9EUKA</name>
<gene>
    <name evidence="4" type="ORF">AKO1_003315</name>
</gene>
<dbReference type="InterPro" id="IPR000182">
    <property type="entry name" value="GNAT_dom"/>
</dbReference>
<evidence type="ECO:0000259" key="3">
    <source>
        <dbReference type="PROSITE" id="PS51186"/>
    </source>
</evidence>
<comment type="caution">
    <text evidence="4">The sequence shown here is derived from an EMBL/GenBank/DDBJ whole genome shotgun (WGS) entry which is preliminary data.</text>
</comment>
<evidence type="ECO:0000313" key="4">
    <source>
        <dbReference type="EMBL" id="KAL0485708.1"/>
    </source>
</evidence>
<dbReference type="AlphaFoldDB" id="A0AAW2Z9S0"/>
<sequence length="181" mass="21444">MTTTRRFTADDLFRFNNVNLDHYTETYNLNFYFQYLANWPEYFLKTETPHDSTVMGYIMGKIETAPQDTKRAKWHGHVTALTVGPDYRRLGLAKNMMDLLEDITDEMHKGFFVDLFVRCSNVVAISMYEKLGYKVYRRINRYYTDEDGFDMRKSMISRDPGKKFMIPLTRTIDCDELDSTL</sequence>
<organism evidence="4 5">
    <name type="scientific">Acrasis kona</name>
    <dbReference type="NCBI Taxonomy" id="1008807"/>
    <lineage>
        <taxon>Eukaryota</taxon>
        <taxon>Discoba</taxon>
        <taxon>Heterolobosea</taxon>
        <taxon>Tetramitia</taxon>
        <taxon>Eutetramitia</taxon>
        <taxon>Acrasidae</taxon>
        <taxon>Acrasis</taxon>
    </lineage>
</organism>
<accession>A0AAW2Z9S0</accession>
<dbReference type="PROSITE" id="PS51186">
    <property type="entry name" value="GNAT"/>
    <property type="match status" value="1"/>
</dbReference>
<dbReference type="Gene3D" id="3.40.630.30">
    <property type="match status" value="1"/>
</dbReference>
<dbReference type="InterPro" id="IPR051646">
    <property type="entry name" value="NatB_acetyltransferase_subunit"/>
</dbReference>
<evidence type="ECO:0000256" key="2">
    <source>
        <dbReference type="ARBA" id="ARBA00023315"/>
    </source>
</evidence>
<proteinExistence type="predicted"/>